<feature type="domain" description="Amidase" evidence="1">
    <location>
        <begin position="307"/>
        <end position="400"/>
    </location>
</feature>
<dbReference type="Proteomes" id="UP000054725">
    <property type="component" value="Unassembled WGS sequence"/>
</dbReference>
<evidence type="ECO:0000313" key="3">
    <source>
        <dbReference type="Proteomes" id="UP000054725"/>
    </source>
</evidence>
<reference evidence="2 3" key="1">
    <citation type="submission" date="2015-11" db="EMBL/GenBank/DDBJ databases">
        <title>Genomic analysis of 38 Legionella species identifies large and diverse effector repertoires.</title>
        <authorList>
            <person name="Burstein D."/>
            <person name="Amaro F."/>
            <person name="Zusman T."/>
            <person name="Lifshitz Z."/>
            <person name="Cohen O."/>
            <person name="Gilbert J.A."/>
            <person name="Pupko T."/>
            <person name="Shuman H.A."/>
            <person name="Segal G."/>
        </authorList>
    </citation>
    <scope>NUCLEOTIDE SEQUENCE [LARGE SCALE GENOMIC DNA]</scope>
    <source>
        <strain evidence="2 3">ATCC 49506</strain>
    </source>
</reference>
<protein>
    <submittedName>
        <fullName evidence="2">Glutamyl-tRNA(Gln) amidotransferase subunit A</fullName>
        <ecNumber evidence="2">6.3.5.-</ecNumber>
    </submittedName>
</protein>
<dbReference type="Gene3D" id="3.90.1300.10">
    <property type="entry name" value="Amidase signature (AS) domain"/>
    <property type="match status" value="1"/>
</dbReference>
<organism evidence="2 3">
    <name type="scientific">Legionella nautarum</name>
    <dbReference type="NCBI Taxonomy" id="45070"/>
    <lineage>
        <taxon>Bacteria</taxon>
        <taxon>Pseudomonadati</taxon>
        <taxon>Pseudomonadota</taxon>
        <taxon>Gammaproteobacteria</taxon>
        <taxon>Legionellales</taxon>
        <taxon>Legionellaceae</taxon>
        <taxon>Legionella</taxon>
    </lineage>
</organism>
<dbReference type="PANTHER" id="PTHR46310">
    <property type="entry name" value="AMIDASE 1"/>
    <property type="match status" value="1"/>
</dbReference>
<accession>A0A0W0WWV3</accession>
<dbReference type="InterPro" id="IPR023631">
    <property type="entry name" value="Amidase_dom"/>
</dbReference>
<dbReference type="GO" id="GO:0016740">
    <property type="term" value="F:transferase activity"/>
    <property type="evidence" value="ECO:0007669"/>
    <property type="project" value="UniProtKB-KW"/>
</dbReference>
<dbReference type="EMBL" id="LNYO01000013">
    <property type="protein sequence ID" value="KTD36795.1"/>
    <property type="molecule type" value="Genomic_DNA"/>
</dbReference>
<dbReference type="STRING" id="45070.Lnau_1779"/>
<feature type="domain" description="Amidase" evidence="1">
    <location>
        <begin position="24"/>
        <end position="198"/>
    </location>
</feature>
<dbReference type="AlphaFoldDB" id="A0A0W0WWV3"/>
<evidence type="ECO:0000313" key="2">
    <source>
        <dbReference type="EMBL" id="KTD36795.1"/>
    </source>
</evidence>
<dbReference type="EC" id="6.3.5.-" evidence="2"/>
<proteinExistence type="predicted"/>
<dbReference type="PANTHER" id="PTHR46310:SF7">
    <property type="entry name" value="AMIDASE 1"/>
    <property type="match status" value="1"/>
</dbReference>
<keyword evidence="2" id="KW-0436">Ligase</keyword>
<dbReference type="InterPro" id="IPR036928">
    <property type="entry name" value="AS_sf"/>
</dbReference>
<dbReference type="Pfam" id="PF01425">
    <property type="entry name" value="Amidase"/>
    <property type="match status" value="2"/>
</dbReference>
<dbReference type="GO" id="GO:0016874">
    <property type="term" value="F:ligase activity"/>
    <property type="evidence" value="ECO:0007669"/>
    <property type="project" value="UniProtKB-KW"/>
</dbReference>
<name>A0A0W0WWV3_9GAMM</name>
<comment type="caution">
    <text evidence="2">The sequence shown here is derived from an EMBL/GenBank/DDBJ whole genome shotgun (WGS) entry which is preliminary data.</text>
</comment>
<dbReference type="PATRIC" id="fig|45070.6.peg.1867"/>
<gene>
    <name evidence="2" type="primary">gatA_2</name>
    <name evidence="2" type="ORF">Lnau_1779</name>
</gene>
<dbReference type="SUPFAM" id="SSF75304">
    <property type="entry name" value="Amidase signature (AS) enzymes"/>
    <property type="match status" value="1"/>
</dbReference>
<dbReference type="RefSeq" id="WP_058504753.1">
    <property type="nucleotide sequence ID" value="NZ_CAAAIF010000002.1"/>
</dbReference>
<keyword evidence="2" id="KW-0808">Transferase</keyword>
<keyword evidence="3" id="KW-1185">Reference proteome</keyword>
<dbReference type="OrthoDB" id="8872210at2"/>
<sequence length="416" mass="44433">MAMENYNFKSSNSYVEVFDISPTKSGILDGLTFGVKDNIDVAGYKTAYGSPAWRDCHPVAVCHAVCVEQILAAGATCNGKHATDELTFSLDGENHFYGTPVNPKAPDRIPGGSSNGSASAVACGLADFSIATDNGGSIRVPSNNCGVFGMRPSHDVVSTQGVAPFAPSTDTVGIIARSSKILSMASSVLLSHDLPKYTGVGNVYILKDVFDMVDPEVKSTLENTMQDITNDIFSSSVEEIKLKDIVGGGNLSDLSSWFDQIFRVVQWGEIWGSLGSWVENDKPELGPRTKVTLSNAKALDRTLIGNARYLREKCFTKLEEFLSPTDIIIMPTTPGLPPLKGSIGADMMKDSTYYPHTSAITSFAGVAQLPQASIPAAETAEGIPVGLSILARNREDTFLLGVVEHLSKQLGIEPSK</sequence>
<evidence type="ECO:0000259" key="1">
    <source>
        <dbReference type="Pfam" id="PF01425"/>
    </source>
</evidence>